<protein>
    <recommendedName>
        <fullName evidence="2">GmrSD restriction endonucleases C-terminal domain-containing protein</fullName>
    </recommendedName>
</protein>
<gene>
    <name evidence="3" type="ORF">GCM10010497_23080</name>
</gene>
<dbReference type="Proteomes" id="UP000642014">
    <property type="component" value="Unassembled WGS sequence"/>
</dbReference>
<dbReference type="PANTHER" id="PTHR24094:SF15">
    <property type="entry name" value="AMP-DEPENDENT SYNTHETASE_LIGASE DOMAIN-CONTAINING PROTEIN-RELATED"/>
    <property type="match status" value="1"/>
</dbReference>
<dbReference type="PANTHER" id="PTHR24094">
    <property type="entry name" value="SECRETED PROTEIN"/>
    <property type="match status" value="1"/>
</dbReference>
<dbReference type="AlphaFoldDB" id="A0AAV4KII0"/>
<reference evidence="3 4" key="1">
    <citation type="journal article" date="2014" name="Int. J. Syst. Evol. Microbiol.">
        <title>Complete genome sequence of Corynebacterium casei LMG S-19264T (=DSM 44701T), isolated from a smear-ripened cheese.</title>
        <authorList>
            <consortium name="US DOE Joint Genome Institute (JGI-PGF)"/>
            <person name="Walter F."/>
            <person name="Albersmeier A."/>
            <person name="Kalinowski J."/>
            <person name="Ruckert C."/>
        </authorList>
    </citation>
    <scope>NUCLEOTIDE SEQUENCE [LARGE SCALE GENOMIC DNA]</scope>
    <source>
        <strain evidence="3 4">JCM 4205</strain>
    </source>
</reference>
<dbReference type="Pfam" id="PF07510">
    <property type="entry name" value="GmrSD_C"/>
    <property type="match status" value="1"/>
</dbReference>
<dbReference type="InterPro" id="IPR011089">
    <property type="entry name" value="GmrSD_C"/>
</dbReference>
<accession>A0AAV4KII0</accession>
<sequence>MPTVVITNMLRGAAAFCLVLTPLALPLPTAGATAIATMVPAPEVLPLEDAVGRLPVVEEDRTGYTRDSFKHWNTGLDAADGCDTRDEVLLAEAVQEPAVAAGCKLSGGKWDSYYDGVEVGEADNLGIDHMVPLAEAWESGAGTWDAERREAYANDQGAAASLVAVTARTIRSKADQDPATWMPPLPEAHCRYIGEWTATKLRWGLAADQTEAEALKVYAEACETTVVHYSPAP</sequence>
<proteinExistence type="predicted"/>
<feature type="chain" id="PRO_5043943660" description="GmrSD restriction endonucleases C-terminal domain-containing protein" evidence="1">
    <location>
        <begin position="33"/>
        <end position="233"/>
    </location>
</feature>
<feature type="signal peptide" evidence="1">
    <location>
        <begin position="1"/>
        <end position="32"/>
    </location>
</feature>
<keyword evidence="1" id="KW-0732">Signal</keyword>
<feature type="domain" description="GmrSD restriction endonucleases C-terminal" evidence="2">
    <location>
        <begin position="108"/>
        <end position="215"/>
    </location>
</feature>
<evidence type="ECO:0000313" key="4">
    <source>
        <dbReference type="Proteomes" id="UP000642014"/>
    </source>
</evidence>
<comment type="caution">
    <text evidence="3">The sequence shown here is derived from an EMBL/GenBank/DDBJ whole genome shotgun (WGS) entry which is preliminary data.</text>
</comment>
<dbReference type="EMBL" id="BMSJ01000003">
    <property type="protein sequence ID" value="GGR20233.1"/>
    <property type="molecule type" value="Genomic_DNA"/>
</dbReference>
<organism evidence="3 4">
    <name type="scientific">Streptomyces cinereoruber</name>
    <dbReference type="NCBI Taxonomy" id="67260"/>
    <lineage>
        <taxon>Bacteria</taxon>
        <taxon>Bacillati</taxon>
        <taxon>Actinomycetota</taxon>
        <taxon>Actinomycetes</taxon>
        <taxon>Kitasatosporales</taxon>
        <taxon>Streptomycetaceae</taxon>
        <taxon>Streptomyces</taxon>
    </lineage>
</organism>
<evidence type="ECO:0000256" key="1">
    <source>
        <dbReference type="SAM" id="SignalP"/>
    </source>
</evidence>
<name>A0AAV4KII0_9ACTN</name>
<evidence type="ECO:0000259" key="2">
    <source>
        <dbReference type="Pfam" id="PF07510"/>
    </source>
</evidence>
<evidence type="ECO:0000313" key="3">
    <source>
        <dbReference type="EMBL" id="GGR20233.1"/>
    </source>
</evidence>